<proteinExistence type="predicted"/>
<evidence type="ECO:0000313" key="2">
    <source>
        <dbReference type="Proteomes" id="UP000005953"/>
    </source>
</evidence>
<accession>A4BAI6</accession>
<dbReference type="HOGENOM" id="CLU_2976130_0_0_6"/>
<comment type="caution">
    <text evidence="1">The sequence shown here is derived from an EMBL/GenBank/DDBJ whole genome shotgun (WGS) entry which is preliminary data.</text>
</comment>
<reference evidence="1 2" key="1">
    <citation type="submission" date="2006-02" db="EMBL/GenBank/DDBJ databases">
        <authorList>
            <person name="Pinhassi J."/>
            <person name="Pedros-Alio C."/>
            <person name="Ferriera S."/>
            <person name="Johnson J."/>
            <person name="Kravitz S."/>
            <person name="Halpern A."/>
            <person name="Remington K."/>
            <person name="Beeson K."/>
            <person name="Tran B."/>
            <person name="Rogers Y.-H."/>
            <person name="Friedman R."/>
            <person name="Venter J.C."/>
        </authorList>
    </citation>
    <scope>NUCLEOTIDE SEQUENCE [LARGE SCALE GENOMIC DNA]</scope>
    <source>
        <strain evidence="1 2">MED297</strain>
    </source>
</reference>
<name>A4BAI6_9GAMM</name>
<organism evidence="1 2">
    <name type="scientific">Reinekea blandensis MED297</name>
    <dbReference type="NCBI Taxonomy" id="314283"/>
    <lineage>
        <taxon>Bacteria</taxon>
        <taxon>Pseudomonadati</taxon>
        <taxon>Pseudomonadota</taxon>
        <taxon>Gammaproteobacteria</taxon>
        <taxon>Oceanospirillales</taxon>
        <taxon>Saccharospirillaceae</taxon>
        <taxon>Reinekea</taxon>
    </lineage>
</organism>
<dbReference type="STRING" id="314283.MED297_10541"/>
<dbReference type="AlphaFoldDB" id="A4BAI6"/>
<dbReference type="Proteomes" id="UP000005953">
    <property type="component" value="Unassembled WGS sequence"/>
</dbReference>
<dbReference type="EMBL" id="AAOE01000002">
    <property type="protein sequence ID" value="EAR10942.1"/>
    <property type="molecule type" value="Genomic_DNA"/>
</dbReference>
<evidence type="ECO:0000313" key="1">
    <source>
        <dbReference type="EMBL" id="EAR10942.1"/>
    </source>
</evidence>
<keyword evidence="2" id="KW-1185">Reference proteome</keyword>
<protein>
    <submittedName>
        <fullName evidence="1">Uncharacterized protein</fullName>
    </submittedName>
</protein>
<gene>
    <name evidence="1" type="ORF">MED297_10541</name>
</gene>
<sequence length="58" mass="6506">MIIKCRLVIIHSTVMRLFRLLSSCIGPAVKSLSRIAKIFTFVGSVKKTPKVQKISTEM</sequence>